<sequence length="648" mass="72207">MAPRSWATEDQLKFLRGQLDDFFAAQKAGKLVAFWPKVQKIWYQEWPEPGMEEGQPARSDLVASIQVRNKQLQNWFYNHRENNRNRGMQLAPIILNVKQKRTLSAVQLYSAEKYTGAIKSDVMSEIQENSIPKNKTLQVVLRQTAEKFRAEPPEVQMHYKEKSEKLKQQRLEEKKAATKSVGDPTPASEIKNLTPAIDALLLDLHKRTGWSFLVLAGGPDPVSGKIRTLSFNEGQNMAGHTFAKCHPAFENDYIKPFLSFLKQTYSPAIREARRLIAGDGNSTPALSDEPTITFPGATGSEVYTSLESGMEIGSANEPQPALHNVNQVQVSRETEHEGTHTSTRGNKESATGGDDESTRGGDDESRRGDDRDDETATGEANHDWLDPSLRSSTIVIGAAFPNQNTPISGPCEDENSPPPFPERPLMPDVPCANDNLGQSEGADNVQTDTNTTSRSQRTRRAAAPKVPVTLGDKHSEWLQGSYSCLLYDNCDTIWSETVEAWLQFEKDLPLVNISSGRLPAIKYRPTELSKWLMTRNFTSPPPISDVSAYAESMKTWWTNMKTPTNKTQSSGALHHLRNGGPNGIVTLLFGLRWWQLNLNQDAAQWDVVLKEIHGMLKEFAGTAPKSATKRKSDLPSNKNAKRRKSVGN</sequence>
<evidence type="ECO:0000313" key="2">
    <source>
        <dbReference type="EMBL" id="KIL60545.1"/>
    </source>
</evidence>
<reference evidence="2 3" key="1">
    <citation type="submission" date="2014-04" db="EMBL/GenBank/DDBJ databases">
        <title>Evolutionary Origins and Diversification of the Mycorrhizal Mutualists.</title>
        <authorList>
            <consortium name="DOE Joint Genome Institute"/>
            <consortium name="Mycorrhizal Genomics Consortium"/>
            <person name="Kohler A."/>
            <person name="Kuo A."/>
            <person name="Nagy L.G."/>
            <person name="Floudas D."/>
            <person name="Copeland A."/>
            <person name="Barry K.W."/>
            <person name="Cichocki N."/>
            <person name="Veneault-Fourrey C."/>
            <person name="LaButti K."/>
            <person name="Lindquist E.A."/>
            <person name="Lipzen A."/>
            <person name="Lundell T."/>
            <person name="Morin E."/>
            <person name="Murat C."/>
            <person name="Riley R."/>
            <person name="Ohm R."/>
            <person name="Sun H."/>
            <person name="Tunlid A."/>
            <person name="Henrissat B."/>
            <person name="Grigoriev I.V."/>
            <person name="Hibbett D.S."/>
            <person name="Martin F."/>
        </authorList>
    </citation>
    <scope>NUCLEOTIDE SEQUENCE [LARGE SCALE GENOMIC DNA]</scope>
    <source>
        <strain evidence="2 3">Koide BX008</strain>
    </source>
</reference>
<feature type="compositionally biased region" description="Basic and acidic residues" evidence="1">
    <location>
        <begin position="356"/>
        <end position="370"/>
    </location>
</feature>
<feature type="region of interest" description="Disordered" evidence="1">
    <location>
        <begin position="327"/>
        <end position="388"/>
    </location>
</feature>
<dbReference type="PROSITE" id="PS00027">
    <property type="entry name" value="HOMEOBOX_1"/>
    <property type="match status" value="1"/>
</dbReference>
<dbReference type="AlphaFoldDB" id="A0A0C2SCB4"/>
<dbReference type="InParanoid" id="A0A0C2SCB4"/>
<dbReference type="STRING" id="946122.A0A0C2SCB4"/>
<feature type="region of interest" description="Disordered" evidence="1">
    <location>
        <begin position="400"/>
        <end position="466"/>
    </location>
</feature>
<gene>
    <name evidence="2" type="ORF">M378DRAFT_14099</name>
</gene>
<keyword evidence="3" id="KW-1185">Reference proteome</keyword>
<organism evidence="2 3">
    <name type="scientific">Amanita muscaria (strain Koide BX008)</name>
    <dbReference type="NCBI Taxonomy" id="946122"/>
    <lineage>
        <taxon>Eukaryota</taxon>
        <taxon>Fungi</taxon>
        <taxon>Dikarya</taxon>
        <taxon>Basidiomycota</taxon>
        <taxon>Agaricomycotina</taxon>
        <taxon>Agaricomycetes</taxon>
        <taxon>Agaricomycetidae</taxon>
        <taxon>Agaricales</taxon>
        <taxon>Pluteineae</taxon>
        <taxon>Amanitaceae</taxon>
        <taxon>Amanita</taxon>
    </lineage>
</organism>
<name>A0A0C2SCB4_AMAMK</name>
<dbReference type="InterPro" id="IPR017970">
    <property type="entry name" value="Homeobox_CS"/>
</dbReference>
<feature type="compositionally biased region" description="Basic residues" evidence="1">
    <location>
        <begin position="639"/>
        <end position="648"/>
    </location>
</feature>
<evidence type="ECO:0000256" key="1">
    <source>
        <dbReference type="SAM" id="MobiDB-lite"/>
    </source>
</evidence>
<feature type="region of interest" description="Disordered" evidence="1">
    <location>
        <begin position="279"/>
        <end position="299"/>
    </location>
</feature>
<dbReference type="Proteomes" id="UP000054549">
    <property type="component" value="Unassembled WGS sequence"/>
</dbReference>
<dbReference type="OrthoDB" id="3054036at2759"/>
<dbReference type="EMBL" id="KN818297">
    <property type="protein sequence ID" value="KIL60545.1"/>
    <property type="molecule type" value="Genomic_DNA"/>
</dbReference>
<feature type="region of interest" description="Disordered" evidence="1">
    <location>
        <begin position="622"/>
        <end position="648"/>
    </location>
</feature>
<evidence type="ECO:0000313" key="3">
    <source>
        <dbReference type="Proteomes" id="UP000054549"/>
    </source>
</evidence>
<accession>A0A0C2SCB4</accession>
<protein>
    <submittedName>
        <fullName evidence="2">Uncharacterized protein</fullName>
    </submittedName>
</protein>
<dbReference type="GO" id="GO:0000981">
    <property type="term" value="F:DNA-binding transcription factor activity, RNA polymerase II-specific"/>
    <property type="evidence" value="ECO:0007669"/>
    <property type="project" value="InterPro"/>
</dbReference>
<dbReference type="HOGENOM" id="CLU_422696_0_0_1"/>
<proteinExistence type="predicted"/>
<feature type="compositionally biased region" description="Low complexity" evidence="1">
    <location>
        <begin position="446"/>
        <end position="455"/>
    </location>
</feature>